<gene>
    <name evidence="2" type="ORF">ACFFGA_15085</name>
</gene>
<name>A0ABV6QCD2_9FLAO</name>
<dbReference type="Gene3D" id="2.60.40.10">
    <property type="entry name" value="Immunoglobulins"/>
    <property type="match status" value="2"/>
</dbReference>
<protein>
    <recommendedName>
        <fullName evidence="1">BACON domain-containing protein</fullName>
    </recommendedName>
</protein>
<dbReference type="EMBL" id="JBHLTQ010000018">
    <property type="protein sequence ID" value="MFC0605884.1"/>
    <property type="molecule type" value="Genomic_DNA"/>
</dbReference>
<organism evidence="2 3">
    <name type="scientific">Winogradskyella pulchriflava</name>
    <dbReference type="NCBI Taxonomy" id="1110688"/>
    <lineage>
        <taxon>Bacteria</taxon>
        <taxon>Pseudomonadati</taxon>
        <taxon>Bacteroidota</taxon>
        <taxon>Flavobacteriia</taxon>
        <taxon>Flavobacteriales</taxon>
        <taxon>Flavobacteriaceae</taxon>
        <taxon>Winogradskyella</taxon>
    </lineage>
</organism>
<evidence type="ECO:0000313" key="3">
    <source>
        <dbReference type="Proteomes" id="UP001589832"/>
    </source>
</evidence>
<dbReference type="Proteomes" id="UP001589832">
    <property type="component" value="Unassembled WGS sequence"/>
</dbReference>
<accession>A0ABV6QCD2</accession>
<dbReference type="RefSeq" id="WP_386065282.1">
    <property type="nucleotide sequence ID" value="NZ_JBHLTQ010000018.1"/>
</dbReference>
<comment type="caution">
    <text evidence="2">The sequence shown here is derived from an EMBL/GenBank/DDBJ whole genome shotgun (WGS) entry which is preliminary data.</text>
</comment>
<sequence>MSFNPPSPIAFNYQQYYTPLSQTVTYDISSELFVNSASQIETISMPPWLIMSNPYFVAADDKIYFTLSVNTTYAFTMAEGNYSDNIKLRFKVNIPVFGTITVTSDNYLVQLEVIHTTQLTLTPSVLPFSYLVGGSNPQNQTLSIASDSNWNIVSSQSWVTLSQANGYGSASVFVGVNPAGLTVGDYQAILQVTDGLGIPRVATVTLLVTEGDTEDTYLYVSPGSLQFISELEVENTTEKTITIEASDAWTLTSSEAWCVVSASSGTSGISTVTVTVDSDELTDTTVPYLSEIVFVSEGIQKTVFVELIIVPFLLDGITSETLYYADDRNKLQVTNVFPNMFLYIEAIASNGASNHVYKLSAPYQNGLAKQLIGMETNALLKSVIPTATLTTRVIHSINPVNININAYNKAQFSGATTALANYTNLQFLTGTTPSVTNKICYTPAILNLTKDAVISLSAVNLEEAPTQIVVTGSDSGTFTTSIANDLTTYNAILNLADLDLSAGDQIEVAWAGFTTTINIKDNAIEQTIIAFENEWKKYEFFECTGFLTETPTAKTTTTEVQDEGNKHTKVVTIDSGVEYTLNTGYIYTQAEYDWLARILESKHIYIYRNGAPVEIILSTKNLETYKTKTHYRSYNLKFTKAIIK</sequence>
<feature type="domain" description="BACON" evidence="1">
    <location>
        <begin position="137"/>
        <end position="192"/>
    </location>
</feature>
<proteinExistence type="predicted"/>
<evidence type="ECO:0000259" key="1">
    <source>
        <dbReference type="Pfam" id="PF19190"/>
    </source>
</evidence>
<dbReference type="InterPro" id="IPR024361">
    <property type="entry name" value="BACON"/>
</dbReference>
<dbReference type="CDD" id="cd14948">
    <property type="entry name" value="BACON"/>
    <property type="match status" value="1"/>
</dbReference>
<dbReference type="Pfam" id="PF19190">
    <property type="entry name" value="BACON_2"/>
    <property type="match status" value="2"/>
</dbReference>
<keyword evidence="3" id="KW-1185">Reference proteome</keyword>
<feature type="domain" description="BACON" evidence="1">
    <location>
        <begin position="219"/>
        <end position="289"/>
    </location>
</feature>
<reference evidence="2 3" key="1">
    <citation type="submission" date="2024-09" db="EMBL/GenBank/DDBJ databases">
        <authorList>
            <person name="Sun Q."/>
            <person name="Mori K."/>
        </authorList>
    </citation>
    <scope>NUCLEOTIDE SEQUENCE [LARGE SCALE GENOMIC DNA]</scope>
    <source>
        <strain evidence="2 3">NCAIM B.02481</strain>
    </source>
</reference>
<dbReference type="InterPro" id="IPR013783">
    <property type="entry name" value="Ig-like_fold"/>
</dbReference>
<evidence type="ECO:0000313" key="2">
    <source>
        <dbReference type="EMBL" id="MFC0605884.1"/>
    </source>
</evidence>